<feature type="modified residue" description="4-aspartylphosphate" evidence="6">
    <location>
        <position position="55"/>
    </location>
</feature>
<name>A0ABT8A364_9PROT</name>
<dbReference type="InterPro" id="IPR039420">
    <property type="entry name" value="WalR-like"/>
</dbReference>
<keyword evidence="2" id="KW-0902">Two-component regulatory system</keyword>
<dbReference type="SMART" id="SM00448">
    <property type="entry name" value="REC"/>
    <property type="match status" value="1"/>
</dbReference>
<evidence type="ECO:0000256" key="1">
    <source>
        <dbReference type="ARBA" id="ARBA00022553"/>
    </source>
</evidence>
<dbReference type="InterPro" id="IPR036388">
    <property type="entry name" value="WH-like_DNA-bd_sf"/>
</dbReference>
<keyword evidence="1 6" id="KW-0597">Phosphoprotein</keyword>
<dbReference type="InterPro" id="IPR001789">
    <property type="entry name" value="Sig_transdc_resp-reg_receiver"/>
</dbReference>
<dbReference type="SUPFAM" id="SSF46894">
    <property type="entry name" value="C-terminal effector domain of the bipartite response regulators"/>
    <property type="match status" value="1"/>
</dbReference>
<dbReference type="PROSITE" id="PS51755">
    <property type="entry name" value="OMPR_PHOB"/>
    <property type="match status" value="1"/>
</dbReference>
<feature type="domain" description="OmpR/PhoB-type" evidence="9">
    <location>
        <begin position="135"/>
        <end position="235"/>
    </location>
</feature>
<protein>
    <submittedName>
        <fullName evidence="10">Response regulator transcription factor</fullName>
    </submittedName>
</protein>
<dbReference type="InterPro" id="IPR011006">
    <property type="entry name" value="CheY-like_superfamily"/>
</dbReference>
<dbReference type="EMBL" id="JAUFPN010000060">
    <property type="protein sequence ID" value="MDN3564108.1"/>
    <property type="molecule type" value="Genomic_DNA"/>
</dbReference>
<keyword evidence="4 7" id="KW-0238">DNA-binding</keyword>
<gene>
    <name evidence="10" type="ORF">QWZ14_06930</name>
</gene>
<dbReference type="SMART" id="SM00862">
    <property type="entry name" value="Trans_reg_C"/>
    <property type="match status" value="1"/>
</dbReference>
<dbReference type="Proteomes" id="UP001529369">
    <property type="component" value="Unassembled WGS sequence"/>
</dbReference>
<dbReference type="SUPFAM" id="SSF52172">
    <property type="entry name" value="CheY-like"/>
    <property type="match status" value="1"/>
</dbReference>
<dbReference type="Pfam" id="PF00486">
    <property type="entry name" value="Trans_reg_C"/>
    <property type="match status" value="1"/>
</dbReference>
<accession>A0ABT8A364</accession>
<dbReference type="PANTHER" id="PTHR48111:SF4">
    <property type="entry name" value="DNA-BINDING DUAL TRANSCRIPTIONAL REGULATOR OMPR"/>
    <property type="match status" value="1"/>
</dbReference>
<dbReference type="InterPro" id="IPR016032">
    <property type="entry name" value="Sig_transdc_resp-reg_C-effctor"/>
</dbReference>
<comment type="caution">
    <text evidence="10">The sequence shown here is derived from an EMBL/GenBank/DDBJ whole genome shotgun (WGS) entry which is preliminary data.</text>
</comment>
<reference evidence="11" key="1">
    <citation type="journal article" date="2019" name="Int. J. Syst. Evol. Microbiol.">
        <title>The Global Catalogue of Microorganisms (GCM) 10K type strain sequencing project: providing services to taxonomists for standard genome sequencing and annotation.</title>
        <authorList>
            <consortium name="The Broad Institute Genomics Platform"/>
            <consortium name="The Broad Institute Genome Sequencing Center for Infectious Disease"/>
            <person name="Wu L."/>
            <person name="Ma J."/>
        </authorList>
    </citation>
    <scope>NUCLEOTIDE SEQUENCE [LARGE SCALE GENOMIC DNA]</scope>
    <source>
        <strain evidence="11">CECT 7131</strain>
    </source>
</reference>
<evidence type="ECO:0000256" key="6">
    <source>
        <dbReference type="PROSITE-ProRule" id="PRU00169"/>
    </source>
</evidence>
<feature type="DNA-binding region" description="OmpR/PhoB-type" evidence="7">
    <location>
        <begin position="135"/>
        <end position="235"/>
    </location>
</feature>
<dbReference type="CDD" id="cd17574">
    <property type="entry name" value="REC_OmpR"/>
    <property type="match status" value="1"/>
</dbReference>
<dbReference type="InterPro" id="IPR001867">
    <property type="entry name" value="OmpR/PhoB-type_DNA-bd"/>
</dbReference>
<evidence type="ECO:0000256" key="2">
    <source>
        <dbReference type="ARBA" id="ARBA00023012"/>
    </source>
</evidence>
<dbReference type="Pfam" id="PF00072">
    <property type="entry name" value="Response_reg"/>
    <property type="match status" value="1"/>
</dbReference>
<evidence type="ECO:0000256" key="4">
    <source>
        <dbReference type="ARBA" id="ARBA00023125"/>
    </source>
</evidence>
<dbReference type="Gene3D" id="1.10.10.10">
    <property type="entry name" value="Winged helix-like DNA-binding domain superfamily/Winged helix DNA-binding domain"/>
    <property type="match status" value="1"/>
</dbReference>
<dbReference type="Gene3D" id="6.10.250.690">
    <property type="match status" value="1"/>
</dbReference>
<dbReference type="PANTHER" id="PTHR48111">
    <property type="entry name" value="REGULATOR OF RPOS"/>
    <property type="match status" value="1"/>
</dbReference>
<sequence length="241" mass="27176">MDPKPNILVVEDDAPIRHLIIRLLRENGFRAFGARDGEEMWRALAKAAVDLVLLDIMLPGQSGLELLCALRIRHAALPVVMVTAEGGETDRVRSLDLGAEDYLAKPFGRQELLLRIRAVLRRVRLRATVFGEGASRWMRFQGWSLDTARRDLLSPAGAVIDLSSAEFDLLVAFLEHPQQMLTRDKIFGLLYDRLADPNDRSVDVLVSRLRRKLKTEEGDTAMIMTVRGTGYSFLPRVEREA</sequence>
<evidence type="ECO:0000259" key="9">
    <source>
        <dbReference type="PROSITE" id="PS51755"/>
    </source>
</evidence>
<keyword evidence="5" id="KW-0804">Transcription</keyword>
<dbReference type="Gene3D" id="3.40.50.2300">
    <property type="match status" value="1"/>
</dbReference>
<evidence type="ECO:0000259" key="8">
    <source>
        <dbReference type="PROSITE" id="PS50110"/>
    </source>
</evidence>
<organism evidence="10 11">
    <name type="scientific">Paeniroseomonas aquatica</name>
    <dbReference type="NCBI Taxonomy" id="373043"/>
    <lineage>
        <taxon>Bacteria</taxon>
        <taxon>Pseudomonadati</taxon>
        <taxon>Pseudomonadota</taxon>
        <taxon>Alphaproteobacteria</taxon>
        <taxon>Acetobacterales</taxon>
        <taxon>Acetobacteraceae</taxon>
        <taxon>Paeniroseomonas</taxon>
    </lineage>
</organism>
<evidence type="ECO:0000313" key="10">
    <source>
        <dbReference type="EMBL" id="MDN3564108.1"/>
    </source>
</evidence>
<evidence type="ECO:0000313" key="11">
    <source>
        <dbReference type="Proteomes" id="UP001529369"/>
    </source>
</evidence>
<feature type="domain" description="Response regulatory" evidence="8">
    <location>
        <begin position="6"/>
        <end position="120"/>
    </location>
</feature>
<dbReference type="CDD" id="cd00383">
    <property type="entry name" value="trans_reg_C"/>
    <property type="match status" value="1"/>
</dbReference>
<evidence type="ECO:0000256" key="5">
    <source>
        <dbReference type="ARBA" id="ARBA00023163"/>
    </source>
</evidence>
<evidence type="ECO:0000256" key="7">
    <source>
        <dbReference type="PROSITE-ProRule" id="PRU01091"/>
    </source>
</evidence>
<keyword evidence="11" id="KW-1185">Reference proteome</keyword>
<proteinExistence type="predicted"/>
<dbReference type="PROSITE" id="PS50110">
    <property type="entry name" value="RESPONSE_REGULATORY"/>
    <property type="match status" value="1"/>
</dbReference>
<keyword evidence="3" id="KW-0805">Transcription regulation</keyword>
<evidence type="ECO:0000256" key="3">
    <source>
        <dbReference type="ARBA" id="ARBA00023015"/>
    </source>
</evidence>